<organism evidence="1 2">
    <name type="scientific">Romboutsia sedimentorum</name>
    <dbReference type="NCBI Taxonomy" id="1368474"/>
    <lineage>
        <taxon>Bacteria</taxon>
        <taxon>Bacillati</taxon>
        <taxon>Bacillota</taxon>
        <taxon>Clostridia</taxon>
        <taxon>Peptostreptococcales</taxon>
        <taxon>Peptostreptococcaceae</taxon>
        <taxon>Romboutsia</taxon>
    </lineage>
</organism>
<evidence type="ECO:0000313" key="1">
    <source>
        <dbReference type="EMBL" id="MDK2563475.1"/>
    </source>
</evidence>
<dbReference type="RefSeq" id="WP_284132415.1">
    <property type="nucleotide sequence ID" value="NZ_JASKYM010000002.1"/>
</dbReference>
<name>A0ABT7E958_9FIRM</name>
<sequence length="73" mass="8900">MEINTKEEFDILNKFLNKKRLTYNEFNSLIGNYFVKDYEELEDNYYLVEVLVNSIPGKKYYTDYIEIINQNKN</sequence>
<comment type="caution">
    <text evidence="1">The sequence shown here is derived from an EMBL/GenBank/DDBJ whole genome shotgun (WGS) entry which is preliminary data.</text>
</comment>
<dbReference type="Proteomes" id="UP001301012">
    <property type="component" value="Unassembled WGS sequence"/>
</dbReference>
<protein>
    <submittedName>
        <fullName evidence="1">Uncharacterized protein</fullName>
    </submittedName>
</protein>
<reference evidence="1 2" key="1">
    <citation type="submission" date="2023-05" db="EMBL/GenBank/DDBJ databases">
        <title>Rombocin, a short stable natural nisin variant, displays selective antimicrobial activity against Listeria monocytogenes and employs dual mode of action to kill target bacterial strains.</title>
        <authorList>
            <person name="Wambui J."/>
            <person name="Stephan R."/>
            <person name="Kuipers O.P."/>
        </authorList>
    </citation>
    <scope>NUCLEOTIDE SEQUENCE [LARGE SCALE GENOMIC DNA]</scope>
    <source>
        <strain evidence="1 2">RC002</strain>
    </source>
</reference>
<accession>A0ABT7E958</accession>
<evidence type="ECO:0000313" key="2">
    <source>
        <dbReference type="Proteomes" id="UP001301012"/>
    </source>
</evidence>
<gene>
    <name evidence="1" type="ORF">QOZ84_07925</name>
</gene>
<proteinExistence type="predicted"/>
<dbReference type="EMBL" id="JASKYM010000002">
    <property type="protein sequence ID" value="MDK2563475.1"/>
    <property type="molecule type" value="Genomic_DNA"/>
</dbReference>
<keyword evidence="2" id="KW-1185">Reference proteome</keyword>